<organism evidence="9 10">
    <name type="scientific">Galeopterus variegatus</name>
    <name type="common">Malayan flying lemur</name>
    <name type="synonym">Cynocephalus variegatus</name>
    <dbReference type="NCBI Taxonomy" id="482537"/>
    <lineage>
        <taxon>Eukaryota</taxon>
        <taxon>Metazoa</taxon>
        <taxon>Chordata</taxon>
        <taxon>Craniata</taxon>
        <taxon>Vertebrata</taxon>
        <taxon>Euteleostomi</taxon>
        <taxon>Mammalia</taxon>
        <taxon>Eutheria</taxon>
        <taxon>Euarchontoglires</taxon>
        <taxon>Dermoptera</taxon>
        <taxon>Cynocephalidae</taxon>
        <taxon>Galeopterus</taxon>
    </lineage>
</organism>
<dbReference type="SMART" id="SM00454">
    <property type="entry name" value="SAM"/>
    <property type="match status" value="1"/>
</dbReference>
<feature type="region of interest" description="Disordered" evidence="7">
    <location>
        <begin position="125"/>
        <end position="159"/>
    </location>
</feature>
<dbReference type="InterPro" id="IPR013761">
    <property type="entry name" value="SAM/pointed_sf"/>
</dbReference>
<dbReference type="PANTHER" id="PTHR12247:SF128">
    <property type="entry name" value="SEX COMB ON MIDLEG-LIKE PROTEIN 1"/>
    <property type="match status" value="1"/>
</dbReference>
<comment type="subcellular location">
    <subcellularLocation>
        <location evidence="1">Nucleus</location>
    </subcellularLocation>
</comment>
<dbReference type="Gene3D" id="1.10.150.50">
    <property type="entry name" value="Transcription Factor, Ets-1"/>
    <property type="match status" value="1"/>
</dbReference>
<proteinExistence type="inferred from homology"/>
<gene>
    <name evidence="10" type="primary">LOC103582021</name>
</gene>
<comment type="similarity">
    <text evidence="2">Belongs to the SCM family.</text>
</comment>
<keyword evidence="6" id="KW-0539">Nucleus</keyword>
<dbReference type="CDD" id="cd09578">
    <property type="entry name" value="SAM_Scm"/>
    <property type="match status" value="1"/>
</dbReference>
<evidence type="ECO:0000313" key="9">
    <source>
        <dbReference type="Proteomes" id="UP000694923"/>
    </source>
</evidence>
<dbReference type="InterPro" id="IPR001660">
    <property type="entry name" value="SAM"/>
</dbReference>
<dbReference type="InterPro" id="IPR047531">
    <property type="entry name" value="SAM_Scm-like"/>
</dbReference>
<evidence type="ECO:0000256" key="3">
    <source>
        <dbReference type="ARBA" id="ARBA00022491"/>
    </source>
</evidence>
<evidence type="ECO:0000256" key="6">
    <source>
        <dbReference type="ARBA" id="ARBA00023242"/>
    </source>
</evidence>
<keyword evidence="3" id="KW-0678">Repressor</keyword>
<dbReference type="InterPro" id="IPR050548">
    <property type="entry name" value="PcG_chromatin_remod_factors"/>
</dbReference>
<dbReference type="Proteomes" id="UP000694923">
    <property type="component" value="Unplaced"/>
</dbReference>
<evidence type="ECO:0000256" key="7">
    <source>
        <dbReference type="SAM" id="MobiDB-lite"/>
    </source>
</evidence>
<dbReference type="PANTHER" id="PTHR12247">
    <property type="entry name" value="POLYCOMB GROUP PROTEIN"/>
    <property type="match status" value="1"/>
</dbReference>
<protein>
    <submittedName>
        <fullName evidence="10">Sex comb on midleg-like protein 1</fullName>
    </submittedName>
</protein>
<feature type="domain" description="SAM" evidence="8">
    <location>
        <begin position="223"/>
        <end position="291"/>
    </location>
</feature>
<feature type="compositionally biased region" description="Polar residues" evidence="7">
    <location>
        <begin position="80"/>
        <end position="92"/>
    </location>
</feature>
<evidence type="ECO:0000256" key="5">
    <source>
        <dbReference type="ARBA" id="ARBA00023163"/>
    </source>
</evidence>
<evidence type="ECO:0000313" key="10">
    <source>
        <dbReference type="RefSeq" id="XP_008561932.1"/>
    </source>
</evidence>
<feature type="compositionally biased region" description="Polar residues" evidence="7">
    <location>
        <begin position="142"/>
        <end position="157"/>
    </location>
</feature>
<keyword evidence="5" id="KW-0804">Transcription</keyword>
<keyword evidence="9" id="KW-1185">Reference proteome</keyword>
<name>A0ABM0Q0P1_GALVR</name>
<evidence type="ECO:0000256" key="2">
    <source>
        <dbReference type="ARBA" id="ARBA00008469"/>
    </source>
</evidence>
<evidence type="ECO:0000259" key="8">
    <source>
        <dbReference type="SMART" id="SM00454"/>
    </source>
</evidence>
<reference evidence="10" key="1">
    <citation type="submission" date="2025-08" db="UniProtKB">
        <authorList>
            <consortium name="RefSeq"/>
        </authorList>
    </citation>
    <scope>IDENTIFICATION</scope>
</reference>
<dbReference type="Pfam" id="PF00536">
    <property type="entry name" value="SAM_1"/>
    <property type="match status" value="1"/>
</dbReference>
<feature type="compositionally biased region" description="Basic residues" evidence="7">
    <location>
        <begin position="40"/>
        <end position="54"/>
    </location>
</feature>
<dbReference type="GeneID" id="103582021"/>
<dbReference type="RefSeq" id="XP_008561932.1">
    <property type="nucleotide sequence ID" value="XM_008563710.1"/>
</dbReference>
<feature type="compositionally biased region" description="Basic and acidic residues" evidence="7">
    <location>
        <begin position="95"/>
        <end position="112"/>
    </location>
</feature>
<sequence>MSSPSSEIDVIRTRIPTYGDGDDTVLYAYKPFGYAFRHYKSRPSRRRKSQKMRKQGPPSSFSYRESYSPTSPVRRREMDSQSIPEGGFNQSEESQEAKKEALVMEQEQKEQEMFFSLSPRSLSADAYQPPVVPDNPLPGTSLLPSGTSPGAANNNSILPNAPASGAAPAALLTQGESSSVYTCEMKSHSVFLGKKHTVPSIYGPSGCATSSPVEPDPYVSEDPSAWSVDEVILFLQHTDPQSLGPLANLFRHHEIDGQALLLLRSDIMMKDMGLKLGPAVKLCHYIESLKK</sequence>
<feature type="compositionally biased region" description="Polar residues" evidence="7">
    <location>
        <begin position="57"/>
        <end position="71"/>
    </location>
</feature>
<evidence type="ECO:0000256" key="1">
    <source>
        <dbReference type="ARBA" id="ARBA00004123"/>
    </source>
</evidence>
<feature type="region of interest" description="Disordered" evidence="7">
    <location>
        <begin position="40"/>
        <end position="113"/>
    </location>
</feature>
<keyword evidence="4" id="KW-0805">Transcription regulation</keyword>
<evidence type="ECO:0000256" key="4">
    <source>
        <dbReference type="ARBA" id="ARBA00023015"/>
    </source>
</evidence>
<dbReference type="SUPFAM" id="SSF47769">
    <property type="entry name" value="SAM/Pointed domain"/>
    <property type="match status" value="1"/>
</dbReference>
<accession>A0ABM0Q0P1</accession>